<accession>A0A1T4JX64</accession>
<feature type="coiled-coil region" evidence="1">
    <location>
        <begin position="882"/>
        <end position="909"/>
    </location>
</feature>
<dbReference type="RefSeq" id="WP_078775376.1">
    <property type="nucleotide sequence ID" value="NZ_FUWU01000002.1"/>
</dbReference>
<name>A0A1T4JX64_9BACT</name>
<evidence type="ECO:0000256" key="1">
    <source>
        <dbReference type="SAM" id="Coils"/>
    </source>
</evidence>
<evidence type="ECO:0000313" key="3">
    <source>
        <dbReference type="Proteomes" id="UP000190449"/>
    </source>
</evidence>
<evidence type="ECO:0000313" key="2">
    <source>
        <dbReference type="EMBL" id="SJZ34751.1"/>
    </source>
</evidence>
<feature type="coiled-coil region" evidence="1">
    <location>
        <begin position="253"/>
        <end position="326"/>
    </location>
</feature>
<keyword evidence="1" id="KW-0175">Coiled coil</keyword>
<dbReference type="EMBL" id="FUWU01000002">
    <property type="protein sequence ID" value="SJZ34751.1"/>
    <property type="molecule type" value="Genomic_DNA"/>
</dbReference>
<sequence length="961" mass="111575">MGFFNFFKPEWQHSNADVRKNAVIRLKANADQGAIENVAQNDQSNEIRGIAIRKLNSIEVLQKIASAETDESNKRDAKNRLLERIADHLKNFREAATPFELGLVSEIANTRFADDLLKSMPNSELRLAMVRESTRQSALEFVALKDAKENVAMAALEGVVRSNMLQNIFQNSRHTTVRQKAGELLRSKQNSEKDSEKNDTVLLFQKRDAIIQQAQRLADAKDFMTNKPAFDKLLETAKELGMGPAEADLNRVIESYHKRRDEEQARIDKAKAESEAKSEKQKQLENTISEMDRLIEENVQANKEKIEALIAKFQELNENAENAIAGLFKMSVARFKQFTDQEAEKAEISTNREEILAQLKLLAEADDTSKSAEHKIKALIRSWEEQPAAEGDDPNLQAYNALRSKLAEKFQAQREADEKIFKENSEKLQAIIEEIQQIDENGNFKEISQKLRDTYKRWKEIVGENKFRYKESWQKYQEATSRFKEMQEWEAWHNEHDRESILDSIVALAKEEPSKEMLLKLRHFTNLWRSVGPVSSARLTEFREKFRTLFEEIMAKCEPILKEQEEERQKNLTEKEEICAQVEALASEDDANNWRDKYKVMQELQEKWKAIGLVPKDNVQPIWDRFRAAENAFFAKHKEFVKQEDVLREDNFQKKSALCERAEALSESSDWNAVSKEFRDLQEAWKKIGPVPRSKSEEIWNRFRSACDQFFNRKRSHFEEMDAVKIKNLEAKEALCAKLESLDGNPENPETAKAFADAAEEWKAIGMVPKDKVEEVRNRYGEILNRYAAKRAEIDPEFKKAVEEAKQKKESMVTTISELLDSAGSNQSAEVVKNLQNEWSTLPRCGVEEQELYARFRSVCDDFFNRRRDQLDIQEQARENNLQNKIRLCEEAERLVENLNDENRRDAQNEVKQLRKHWREIGAVPRKDSDKIWKRFNSACDTIFGNSQNEKPQEEPQNSEG</sequence>
<protein>
    <recommendedName>
        <fullName evidence="4">DUF349 domain-containing protein</fullName>
    </recommendedName>
</protein>
<gene>
    <name evidence="2" type="ORF">SAMN02745108_00182</name>
</gene>
<proteinExistence type="predicted"/>
<dbReference type="InterPro" id="IPR007139">
    <property type="entry name" value="DUF349"/>
</dbReference>
<dbReference type="Pfam" id="PF03993">
    <property type="entry name" value="DUF349"/>
    <property type="match status" value="6"/>
</dbReference>
<evidence type="ECO:0008006" key="4">
    <source>
        <dbReference type="Google" id="ProtNLM"/>
    </source>
</evidence>
<reference evidence="2 3" key="1">
    <citation type="submission" date="2017-02" db="EMBL/GenBank/DDBJ databases">
        <authorList>
            <person name="Peterson S.W."/>
        </authorList>
    </citation>
    <scope>NUCLEOTIDE SEQUENCE [LARGE SCALE GENOMIC DNA]</scope>
    <source>
        <strain evidence="2 3">ATCC 43854</strain>
    </source>
</reference>
<organism evidence="2 3">
    <name type="scientific">Fibrobacter intestinalis</name>
    <dbReference type="NCBI Taxonomy" id="28122"/>
    <lineage>
        <taxon>Bacteria</taxon>
        <taxon>Pseudomonadati</taxon>
        <taxon>Fibrobacterota</taxon>
        <taxon>Fibrobacteria</taxon>
        <taxon>Fibrobacterales</taxon>
        <taxon>Fibrobacteraceae</taxon>
        <taxon>Fibrobacter</taxon>
    </lineage>
</organism>
<dbReference type="Proteomes" id="UP000190449">
    <property type="component" value="Unassembled WGS sequence"/>
</dbReference>
<dbReference type="STRING" id="28122.SAMN02745108_00182"/>
<dbReference type="AlphaFoldDB" id="A0A1T4JX64"/>